<protein>
    <submittedName>
        <fullName evidence="1">Uncharacterized protein</fullName>
    </submittedName>
</protein>
<dbReference type="EMBL" id="CP013232">
    <property type="protein sequence ID" value="AMO97033.1"/>
    <property type="molecule type" value="Genomic_DNA"/>
</dbReference>
<evidence type="ECO:0000313" key="2">
    <source>
        <dbReference type="Proteomes" id="UP000072421"/>
    </source>
</evidence>
<evidence type="ECO:0000313" key="1">
    <source>
        <dbReference type="EMBL" id="AMO97033.1"/>
    </source>
</evidence>
<gene>
    <name evidence="1" type="ORF">CFter6_4440</name>
</gene>
<name>A0A127PH26_9BURK</name>
<accession>A0A127PH26</accession>
<sequence length="39" mass="3861">MAAGSAEQAWCSPSGPASVSGALAFAAVARVLRPSMKQV</sequence>
<reference evidence="1 2" key="1">
    <citation type="submission" date="2015-11" db="EMBL/GenBank/DDBJ databases">
        <title>Exploring the genomic traits of fungus-feeding bacterial genus Collimonas.</title>
        <authorList>
            <person name="Song C."/>
            <person name="Schmidt R."/>
            <person name="de Jager V."/>
            <person name="Krzyzanowska D."/>
            <person name="Jongedijk E."/>
            <person name="Cankar K."/>
            <person name="Beekwilder J."/>
            <person name="van Veen A."/>
            <person name="de Boer W."/>
            <person name="van Veen J.A."/>
            <person name="Garbeva P."/>
        </authorList>
    </citation>
    <scope>NUCLEOTIDE SEQUENCE [LARGE SCALE GENOMIC DNA]</scope>
    <source>
        <strain evidence="1 2">Ter6</strain>
    </source>
</reference>
<dbReference type="Proteomes" id="UP000072421">
    <property type="component" value="Chromosome"/>
</dbReference>
<organism evidence="1">
    <name type="scientific">Collimonas fungivorans</name>
    <dbReference type="NCBI Taxonomy" id="158899"/>
    <lineage>
        <taxon>Bacteria</taxon>
        <taxon>Pseudomonadati</taxon>
        <taxon>Pseudomonadota</taxon>
        <taxon>Betaproteobacteria</taxon>
        <taxon>Burkholderiales</taxon>
        <taxon>Oxalobacteraceae</taxon>
        <taxon>Collimonas</taxon>
    </lineage>
</organism>
<dbReference type="AlphaFoldDB" id="A0A127PH26"/>
<dbReference type="PATRIC" id="fig|158899.10.peg.4399"/>
<proteinExistence type="predicted"/>